<gene>
    <name evidence="1" type="ORF">MiTe_02140</name>
</gene>
<protein>
    <submittedName>
        <fullName evidence="1">Uncharacterized protein</fullName>
    </submittedName>
</protein>
<proteinExistence type="predicted"/>
<evidence type="ECO:0000313" key="1">
    <source>
        <dbReference type="EMBL" id="GCA75308.1"/>
    </source>
</evidence>
<sequence length="40" mass="4762">MRLPWGFLPGFLPLNSQLQSFGFHELIEWLAYVNGLFCYR</sequence>
<accession>A0A5A5RJW2</accession>
<name>A0A5A5RJW2_MICAE</name>
<evidence type="ECO:0000313" key="2">
    <source>
        <dbReference type="Proteomes" id="UP000324917"/>
    </source>
</evidence>
<dbReference type="AlphaFoldDB" id="A0A5A5RJW2"/>
<comment type="caution">
    <text evidence="1">The sequence shown here is derived from an EMBL/GenBank/DDBJ whole genome shotgun (WGS) entry which is preliminary data.</text>
</comment>
<organism evidence="1 2">
    <name type="scientific">Microcystis aeruginosa NIES-2520</name>
    <dbReference type="NCBI Taxonomy" id="2303982"/>
    <lineage>
        <taxon>Bacteria</taxon>
        <taxon>Bacillati</taxon>
        <taxon>Cyanobacteriota</taxon>
        <taxon>Cyanophyceae</taxon>
        <taxon>Oscillatoriophycideae</taxon>
        <taxon>Chroococcales</taxon>
        <taxon>Microcystaceae</taxon>
        <taxon>Microcystis</taxon>
    </lineage>
</organism>
<reference evidence="1 2" key="1">
    <citation type="submission" date="2018-09" db="EMBL/GenBank/DDBJ databases">
        <title>Evolutionary history of phycoerythrin pigmentation in the water bloom-forming cyanobacterium Microcystis aeruginosa.</title>
        <authorList>
            <person name="Tanabe Y."/>
            <person name="Tanabe Y."/>
            <person name="Yamaguchi H."/>
        </authorList>
    </citation>
    <scope>NUCLEOTIDE SEQUENCE [LARGE SCALE GENOMIC DNA]</scope>
    <source>
        <strain evidence="1 2">NIES-2520</strain>
    </source>
</reference>
<dbReference type="EMBL" id="BHVP01000033">
    <property type="protein sequence ID" value="GCA75308.1"/>
    <property type="molecule type" value="Genomic_DNA"/>
</dbReference>
<dbReference type="Proteomes" id="UP000324917">
    <property type="component" value="Unassembled WGS sequence"/>
</dbReference>